<evidence type="ECO:0000259" key="1">
    <source>
        <dbReference type="PROSITE" id="PS51677"/>
    </source>
</evidence>
<evidence type="ECO:0000313" key="3">
    <source>
        <dbReference type="Proteomes" id="UP000291832"/>
    </source>
</evidence>
<dbReference type="RefSeq" id="WP_130452565.1">
    <property type="nucleotide sequence ID" value="NZ_QYAG01000004.1"/>
</dbReference>
<dbReference type="InterPro" id="IPR002509">
    <property type="entry name" value="NODB_dom"/>
</dbReference>
<dbReference type="InterPro" id="IPR037950">
    <property type="entry name" value="PgdA-like"/>
</dbReference>
<dbReference type="GO" id="GO:0016810">
    <property type="term" value="F:hydrolase activity, acting on carbon-nitrogen (but not peptide) bonds"/>
    <property type="evidence" value="ECO:0007669"/>
    <property type="project" value="InterPro"/>
</dbReference>
<proteinExistence type="predicted"/>
<dbReference type="OrthoDB" id="9784220at2"/>
<dbReference type="Gene3D" id="3.20.20.370">
    <property type="entry name" value="Glycoside hydrolase/deacetylase"/>
    <property type="match status" value="1"/>
</dbReference>
<dbReference type="Pfam" id="PF01522">
    <property type="entry name" value="Polysacc_deac_1"/>
    <property type="match status" value="1"/>
</dbReference>
<name>A0A4Q7U4L0_9MICO</name>
<dbReference type="SUPFAM" id="SSF88713">
    <property type="entry name" value="Glycoside hydrolase/deacetylase"/>
    <property type="match status" value="1"/>
</dbReference>
<dbReference type="AlphaFoldDB" id="A0A4Q7U4L0"/>
<gene>
    <name evidence="2" type="ORF">EV139_0320</name>
</gene>
<organism evidence="2 3">
    <name type="scientific">Leucobacter luti</name>
    <dbReference type="NCBI Taxonomy" id="340320"/>
    <lineage>
        <taxon>Bacteria</taxon>
        <taxon>Bacillati</taxon>
        <taxon>Actinomycetota</taxon>
        <taxon>Actinomycetes</taxon>
        <taxon>Micrococcales</taxon>
        <taxon>Microbacteriaceae</taxon>
        <taxon>Leucobacter</taxon>
    </lineage>
</organism>
<dbReference type="PANTHER" id="PTHR47561">
    <property type="entry name" value="POLYSACCHARIDE DEACETYLASE FAMILY PROTEIN (AFU_ORTHOLOGUE AFUA_6G05030)"/>
    <property type="match status" value="1"/>
</dbReference>
<accession>A0A4Q7U4L0</accession>
<dbReference type="PROSITE" id="PS51677">
    <property type="entry name" value="NODB"/>
    <property type="match status" value="1"/>
</dbReference>
<dbReference type="GO" id="GO:0005975">
    <property type="term" value="P:carbohydrate metabolic process"/>
    <property type="evidence" value="ECO:0007669"/>
    <property type="project" value="InterPro"/>
</dbReference>
<comment type="caution">
    <text evidence="2">The sequence shown here is derived from an EMBL/GenBank/DDBJ whole genome shotgun (WGS) entry which is preliminary data.</text>
</comment>
<feature type="domain" description="NodB homology" evidence="1">
    <location>
        <begin position="35"/>
        <end position="251"/>
    </location>
</feature>
<sequence length="274" mass="30537">MSQWPNDHPYAATLSFDFDAEEVWIGENPANAHAPGVLSQGRFGPRVGVPLILDLLNRAEVRGTFYVSGKDALRHPESVRSIIQAGHEVAHHGHSHTSPTTLNRVEEEHELQLGLETLRDLGADVVGYRSPSWEFSEHTLDLLVSAGFEYSSNLLDHVLPYRHEAHDLSEVPVSWLLDDAPHFWFANDTWEKTIRSPREVLDVWLPEIDGIAALGGHVMLTTHPMISGRPSRLAMLDTVITHLQETGAWIATTREIAAHERAHGPLELHLGGTR</sequence>
<dbReference type="InterPro" id="IPR011330">
    <property type="entry name" value="Glyco_hydro/deAcase_b/a-brl"/>
</dbReference>
<reference evidence="2 3" key="1">
    <citation type="journal article" date="2015" name="Stand. Genomic Sci.">
        <title>Genomic Encyclopedia of Bacterial and Archaeal Type Strains, Phase III: the genomes of soil and plant-associated and newly described type strains.</title>
        <authorList>
            <person name="Whitman W.B."/>
            <person name="Woyke T."/>
            <person name="Klenk H.P."/>
            <person name="Zhou Y."/>
            <person name="Lilburn T.G."/>
            <person name="Beck B.J."/>
            <person name="De Vos P."/>
            <person name="Vandamme P."/>
            <person name="Eisen J.A."/>
            <person name="Garrity G."/>
            <person name="Hugenholtz P."/>
            <person name="Kyrpides N.C."/>
        </authorList>
    </citation>
    <scope>NUCLEOTIDE SEQUENCE [LARGE SCALE GENOMIC DNA]</scope>
    <source>
        <strain evidence="2 3">RF6</strain>
    </source>
</reference>
<dbReference type="EMBL" id="SHKI01000002">
    <property type="protein sequence ID" value="RZT68594.1"/>
    <property type="molecule type" value="Genomic_DNA"/>
</dbReference>
<dbReference type="PANTHER" id="PTHR47561:SF1">
    <property type="entry name" value="POLYSACCHARIDE DEACETYLASE FAMILY PROTEIN (AFU_ORTHOLOGUE AFUA_6G05030)"/>
    <property type="match status" value="1"/>
</dbReference>
<dbReference type="CDD" id="cd10938">
    <property type="entry name" value="CE4_HpPgdA_like"/>
    <property type="match status" value="1"/>
</dbReference>
<protein>
    <submittedName>
        <fullName evidence="2">Polysaccharide deacetylase</fullName>
    </submittedName>
</protein>
<dbReference type="Proteomes" id="UP000291832">
    <property type="component" value="Unassembled WGS sequence"/>
</dbReference>
<keyword evidence="3" id="KW-1185">Reference proteome</keyword>
<evidence type="ECO:0000313" key="2">
    <source>
        <dbReference type="EMBL" id="RZT68594.1"/>
    </source>
</evidence>